<comment type="caution">
    <text evidence="2">The sequence shown here is derived from an EMBL/GenBank/DDBJ whole genome shotgun (WGS) entry which is preliminary data.</text>
</comment>
<gene>
    <name evidence="2" type="ORF">INT45_002085</name>
</gene>
<dbReference type="SUPFAM" id="SSF89550">
    <property type="entry name" value="PHP domain-like"/>
    <property type="match status" value="1"/>
</dbReference>
<evidence type="ECO:0000313" key="3">
    <source>
        <dbReference type="Proteomes" id="UP000646827"/>
    </source>
</evidence>
<accession>A0A8H7SGR7</accession>
<dbReference type="PANTHER" id="PTHR42924:SF3">
    <property type="entry name" value="POLYMERASE_HISTIDINOL PHOSPHATASE N-TERMINAL DOMAIN-CONTAINING PROTEIN"/>
    <property type="match status" value="1"/>
</dbReference>
<organism evidence="2 3">
    <name type="scientific">Circinella minor</name>
    <dbReference type="NCBI Taxonomy" id="1195481"/>
    <lineage>
        <taxon>Eukaryota</taxon>
        <taxon>Fungi</taxon>
        <taxon>Fungi incertae sedis</taxon>
        <taxon>Mucoromycota</taxon>
        <taxon>Mucoromycotina</taxon>
        <taxon>Mucoromycetes</taxon>
        <taxon>Mucorales</taxon>
        <taxon>Lichtheimiaceae</taxon>
        <taxon>Circinella</taxon>
    </lineage>
</organism>
<keyword evidence="1" id="KW-1133">Transmembrane helix</keyword>
<keyword evidence="1" id="KW-0472">Membrane</keyword>
<evidence type="ECO:0000313" key="2">
    <source>
        <dbReference type="EMBL" id="KAG2227847.1"/>
    </source>
</evidence>
<dbReference type="InterPro" id="IPR052018">
    <property type="entry name" value="PHP_domain"/>
</dbReference>
<dbReference type="InterPro" id="IPR016195">
    <property type="entry name" value="Pol/histidinol_Pase-like"/>
</dbReference>
<sequence length="276" mass="31536">MQNSDHNTIKGGLEAEQLALQDEYYRDNIVVIPGIEYSCCRIHMNLININESIPIGPPEPTDEQLQQVIQRVHELGGLVIVNHIPWSNTTEDNYQEARLPNHPSVESLIQWGVDGFEVVNGNTFDYETYIAAAQHNLIQMVGSDIHYPSAAYSWLTVKSEEFSRQSIMTAINARRTSFLIDPAGTRPRDYPGASTKYETLLPLSALGEYFDMFYTVNKGMYSFQGTFCHPQSVDIHNSVIGWFIFWIIILMTVYELVRLAIIYSTSQIRRRIQHLS</sequence>
<dbReference type="OrthoDB" id="16564at2759"/>
<feature type="transmembrane region" description="Helical" evidence="1">
    <location>
        <begin position="239"/>
        <end position="261"/>
    </location>
</feature>
<dbReference type="PANTHER" id="PTHR42924">
    <property type="entry name" value="EXONUCLEASE"/>
    <property type="match status" value="1"/>
</dbReference>
<reference evidence="2 3" key="1">
    <citation type="submission" date="2020-12" db="EMBL/GenBank/DDBJ databases">
        <title>Metabolic potential, ecology and presence of endohyphal bacteria is reflected in genomic diversity of Mucoromycotina.</title>
        <authorList>
            <person name="Muszewska A."/>
            <person name="Okrasinska A."/>
            <person name="Steczkiewicz K."/>
            <person name="Drgas O."/>
            <person name="Orlowska M."/>
            <person name="Perlinska-Lenart U."/>
            <person name="Aleksandrzak-Piekarczyk T."/>
            <person name="Szatraj K."/>
            <person name="Zielenkiewicz U."/>
            <person name="Pilsyk S."/>
            <person name="Malc E."/>
            <person name="Mieczkowski P."/>
            <person name="Kruszewska J.S."/>
            <person name="Biernat P."/>
            <person name="Pawlowska J."/>
        </authorList>
    </citation>
    <scope>NUCLEOTIDE SEQUENCE [LARGE SCALE GENOMIC DNA]</scope>
    <source>
        <strain evidence="2 3">CBS 142.35</strain>
    </source>
</reference>
<dbReference type="Gene3D" id="3.20.20.140">
    <property type="entry name" value="Metal-dependent hydrolases"/>
    <property type="match status" value="1"/>
</dbReference>
<keyword evidence="3" id="KW-1185">Reference proteome</keyword>
<dbReference type="AlphaFoldDB" id="A0A8H7SGR7"/>
<name>A0A8H7SGR7_9FUNG</name>
<dbReference type="Proteomes" id="UP000646827">
    <property type="component" value="Unassembled WGS sequence"/>
</dbReference>
<evidence type="ECO:0000256" key="1">
    <source>
        <dbReference type="SAM" id="Phobius"/>
    </source>
</evidence>
<dbReference type="EMBL" id="JAEPRB010000004">
    <property type="protein sequence ID" value="KAG2227847.1"/>
    <property type="molecule type" value="Genomic_DNA"/>
</dbReference>
<dbReference type="GO" id="GO:0004534">
    <property type="term" value="F:5'-3' RNA exonuclease activity"/>
    <property type="evidence" value="ECO:0007669"/>
    <property type="project" value="TreeGrafter"/>
</dbReference>
<protein>
    <submittedName>
        <fullName evidence="2">Uncharacterized protein</fullName>
    </submittedName>
</protein>
<proteinExistence type="predicted"/>
<keyword evidence="1" id="KW-0812">Transmembrane</keyword>
<dbReference type="GO" id="GO:0035312">
    <property type="term" value="F:5'-3' DNA exonuclease activity"/>
    <property type="evidence" value="ECO:0007669"/>
    <property type="project" value="TreeGrafter"/>
</dbReference>